<dbReference type="PANTHER" id="PTHR14899">
    <property type="entry name" value="G KINASE ANCHORING PROTEIN 1"/>
    <property type="match status" value="1"/>
</dbReference>
<feature type="coiled-coil region" evidence="5">
    <location>
        <begin position="255"/>
        <end position="325"/>
    </location>
</feature>
<evidence type="ECO:0000256" key="2">
    <source>
        <dbReference type="ARBA" id="ARBA00006662"/>
    </source>
</evidence>
<feature type="compositionally biased region" description="Basic and acidic residues" evidence="6">
    <location>
        <begin position="185"/>
        <end position="205"/>
    </location>
</feature>
<evidence type="ECO:0000256" key="1">
    <source>
        <dbReference type="ARBA" id="ARBA00004555"/>
    </source>
</evidence>
<evidence type="ECO:0000256" key="5">
    <source>
        <dbReference type="SAM" id="Coils"/>
    </source>
</evidence>
<feature type="compositionally biased region" description="Basic and acidic residues" evidence="6">
    <location>
        <begin position="106"/>
        <end position="123"/>
    </location>
</feature>
<comment type="similarity">
    <text evidence="2">Belongs to the GKAP1 family.</text>
</comment>
<dbReference type="EMBL" id="JARAKH010000010">
    <property type="protein sequence ID" value="KAK8400058.1"/>
    <property type="molecule type" value="Genomic_DNA"/>
</dbReference>
<evidence type="ECO:0008006" key="9">
    <source>
        <dbReference type="Google" id="ProtNLM"/>
    </source>
</evidence>
<feature type="compositionally biased region" description="Low complexity" evidence="6">
    <location>
        <begin position="52"/>
        <end position="70"/>
    </location>
</feature>
<dbReference type="AlphaFoldDB" id="A0AAW0ULF5"/>
<feature type="region of interest" description="Disordered" evidence="6">
    <location>
        <begin position="144"/>
        <end position="205"/>
    </location>
</feature>
<proteinExistence type="inferred from homology"/>
<reference evidence="7 8" key="1">
    <citation type="submission" date="2023-03" db="EMBL/GenBank/DDBJ databases">
        <title>High-quality genome of Scylla paramamosain provides insights in environmental adaptation.</title>
        <authorList>
            <person name="Zhang L."/>
        </authorList>
    </citation>
    <scope>NUCLEOTIDE SEQUENCE [LARGE SCALE GENOMIC DNA]</scope>
    <source>
        <strain evidence="7">LZ_2023a</strain>
        <tissue evidence="7">Muscle</tissue>
    </source>
</reference>
<feature type="compositionally biased region" description="Basic and acidic residues" evidence="6">
    <location>
        <begin position="27"/>
        <end position="37"/>
    </location>
</feature>
<keyword evidence="3" id="KW-0333">Golgi apparatus</keyword>
<dbReference type="Proteomes" id="UP001487740">
    <property type="component" value="Unassembled WGS sequence"/>
</dbReference>
<feature type="compositionally biased region" description="Basic and acidic residues" evidence="6">
    <location>
        <begin position="144"/>
        <end position="158"/>
    </location>
</feature>
<evidence type="ECO:0000256" key="4">
    <source>
        <dbReference type="ARBA" id="ARBA00023054"/>
    </source>
</evidence>
<comment type="subcellular location">
    <subcellularLocation>
        <location evidence="1">Golgi apparatus</location>
    </subcellularLocation>
</comment>
<protein>
    <recommendedName>
        <fullName evidence="9">G kinase-anchoring protein 1</fullName>
    </recommendedName>
</protein>
<keyword evidence="4 5" id="KW-0175">Coiled coil</keyword>
<evidence type="ECO:0000313" key="8">
    <source>
        <dbReference type="Proteomes" id="UP001487740"/>
    </source>
</evidence>
<gene>
    <name evidence="7" type="ORF">O3P69_003031</name>
</gene>
<dbReference type="GO" id="GO:0007165">
    <property type="term" value="P:signal transduction"/>
    <property type="evidence" value="ECO:0007669"/>
    <property type="project" value="InterPro"/>
</dbReference>
<dbReference type="GO" id="GO:0005794">
    <property type="term" value="C:Golgi apparatus"/>
    <property type="evidence" value="ECO:0007669"/>
    <property type="project" value="UniProtKB-SubCell"/>
</dbReference>
<evidence type="ECO:0000256" key="6">
    <source>
        <dbReference type="SAM" id="MobiDB-lite"/>
    </source>
</evidence>
<keyword evidence="8" id="KW-1185">Reference proteome</keyword>
<name>A0AAW0ULF5_SCYPA</name>
<feature type="compositionally biased region" description="Basic residues" evidence="6">
    <location>
        <begin position="71"/>
        <end position="82"/>
    </location>
</feature>
<sequence>MAGRVGFAVLGNDVDLDERAGKKKGDKNKPKNDEVNKKAAGNKLPNKKKKPAAAAAAAAAAAESGQQQQHGHAKNKGKKKCGKPADGVNGNDKEVQAKCNEQTNSRLDDEWQRRDDEFVRDENERSLREAMMLSKLDFEEKKDFYAQMKKEQQEDHKGGKGKKKKDKPLTMSLDQFNSLRPDQLTGRHEPEEAERIPMEPIQGEEKFFENIEEAARKTLERESRHENYKVTAGQFNQTLRASQYEAELEKRDFEIQALRLEVDSLKDDLKLVKGRNKKLCEVISASEMKSKAELVVELDKMTKVRDELTQEVLNLSAQLEQERSKVNMLTLDVKKAHGKKKQNAEAGHKE</sequence>
<accession>A0AAW0ULF5</accession>
<comment type="caution">
    <text evidence="7">The sequence shown here is derived from an EMBL/GenBank/DDBJ whole genome shotgun (WGS) entry which is preliminary data.</text>
</comment>
<dbReference type="InterPro" id="IPR026109">
    <property type="entry name" value="GKAP1"/>
</dbReference>
<evidence type="ECO:0000313" key="7">
    <source>
        <dbReference type="EMBL" id="KAK8400058.1"/>
    </source>
</evidence>
<organism evidence="7 8">
    <name type="scientific">Scylla paramamosain</name>
    <name type="common">Mud crab</name>
    <dbReference type="NCBI Taxonomy" id="85552"/>
    <lineage>
        <taxon>Eukaryota</taxon>
        <taxon>Metazoa</taxon>
        <taxon>Ecdysozoa</taxon>
        <taxon>Arthropoda</taxon>
        <taxon>Crustacea</taxon>
        <taxon>Multicrustacea</taxon>
        <taxon>Malacostraca</taxon>
        <taxon>Eumalacostraca</taxon>
        <taxon>Eucarida</taxon>
        <taxon>Decapoda</taxon>
        <taxon>Pleocyemata</taxon>
        <taxon>Brachyura</taxon>
        <taxon>Eubrachyura</taxon>
        <taxon>Portunoidea</taxon>
        <taxon>Portunidae</taxon>
        <taxon>Portuninae</taxon>
        <taxon>Scylla</taxon>
    </lineage>
</organism>
<evidence type="ECO:0000256" key="3">
    <source>
        <dbReference type="ARBA" id="ARBA00023034"/>
    </source>
</evidence>
<feature type="region of interest" description="Disordered" evidence="6">
    <location>
        <begin position="1"/>
        <end position="123"/>
    </location>
</feature>
<dbReference type="PANTHER" id="PTHR14899:SF0">
    <property type="entry name" value="G KINASE-ANCHORING PROTEIN 1"/>
    <property type="match status" value="1"/>
</dbReference>